<evidence type="ECO:0000313" key="1">
    <source>
        <dbReference type="EMBL" id="GBL96074.1"/>
    </source>
</evidence>
<evidence type="ECO:0000313" key="2">
    <source>
        <dbReference type="Proteomes" id="UP000499080"/>
    </source>
</evidence>
<reference evidence="1 2" key="1">
    <citation type="journal article" date="2019" name="Sci. Rep.">
        <title>Orb-weaving spider Araneus ventricosus genome elucidates the spidroin gene catalogue.</title>
        <authorList>
            <person name="Kono N."/>
            <person name="Nakamura H."/>
            <person name="Ohtoshi R."/>
            <person name="Moran D.A.P."/>
            <person name="Shinohara A."/>
            <person name="Yoshida Y."/>
            <person name="Fujiwara M."/>
            <person name="Mori M."/>
            <person name="Tomita M."/>
            <person name="Arakawa K."/>
        </authorList>
    </citation>
    <scope>NUCLEOTIDE SEQUENCE [LARGE SCALE GENOMIC DNA]</scope>
</reference>
<accession>A0A4Y2BY50</accession>
<proteinExistence type="predicted"/>
<comment type="caution">
    <text evidence="1">The sequence shown here is derived from an EMBL/GenBank/DDBJ whole genome shotgun (WGS) entry which is preliminary data.</text>
</comment>
<dbReference type="AlphaFoldDB" id="A0A4Y2BY50"/>
<organism evidence="1 2">
    <name type="scientific">Araneus ventricosus</name>
    <name type="common">Orbweaver spider</name>
    <name type="synonym">Epeira ventricosa</name>
    <dbReference type="NCBI Taxonomy" id="182803"/>
    <lineage>
        <taxon>Eukaryota</taxon>
        <taxon>Metazoa</taxon>
        <taxon>Ecdysozoa</taxon>
        <taxon>Arthropoda</taxon>
        <taxon>Chelicerata</taxon>
        <taxon>Arachnida</taxon>
        <taxon>Araneae</taxon>
        <taxon>Araneomorphae</taxon>
        <taxon>Entelegynae</taxon>
        <taxon>Araneoidea</taxon>
        <taxon>Araneidae</taxon>
        <taxon>Araneus</taxon>
    </lineage>
</organism>
<sequence>MPIFSGGISDEAPSDATHTVAEDAIIRLTEFIQSTSPFVANISRSPRTGNDATVDNTRSICGIYNPCGWFTYEKFTRRLQEWTPSSCDCREGMECARYRDDISISSYEYRCKNITSPQQKKPW</sequence>
<dbReference type="Proteomes" id="UP000499080">
    <property type="component" value="Unassembled WGS sequence"/>
</dbReference>
<dbReference type="EMBL" id="BGPR01000117">
    <property type="protein sequence ID" value="GBL96074.1"/>
    <property type="molecule type" value="Genomic_DNA"/>
</dbReference>
<name>A0A4Y2BY50_ARAVE</name>
<dbReference type="OrthoDB" id="6437757at2759"/>
<keyword evidence="2" id="KW-1185">Reference proteome</keyword>
<gene>
    <name evidence="1" type="ORF">AVEN_104315_1</name>
</gene>
<protein>
    <submittedName>
        <fullName evidence="1">Uncharacterized protein</fullName>
    </submittedName>
</protein>